<evidence type="ECO:0000256" key="1">
    <source>
        <dbReference type="ARBA" id="ARBA00010574"/>
    </source>
</evidence>
<dbReference type="InterPro" id="IPR004394">
    <property type="entry name" value="Iojap/RsfS/C7orf30"/>
</dbReference>
<reference evidence="3 4" key="1">
    <citation type="submission" date="2019-03" db="EMBL/GenBank/DDBJ databases">
        <title>Lake Tanganyika Metagenome-Assembled Genomes (MAGs).</title>
        <authorList>
            <person name="Tran P."/>
        </authorList>
    </citation>
    <scope>NUCLEOTIDE SEQUENCE [LARGE SCALE GENOMIC DNA]</scope>
    <source>
        <strain evidence="3">K_DeepCast_65m_m2_236</strain>
    </source>
</reference>
<dbReference type="SUPFAM" id="SSF81301">
    <property type="entry name" value="Nucleotidyltransferase"/>
    <property type="match status" value="1"/>
</dbReference>
<comment type="similarity">
    <text evidence="1 2">Belongs to the Iojap/RsfS family.</text>
</comment>
<proteinExistence type="inferred from homology"/>
<dbReference type="GO" id="GO:0043023">
    <property type="term" value="F:ribosomal large subunit binding"/>
    <property type="evidence" value="ECO:0007669"/>
    <property type="project" value="TreeGrafter"/>
</dbReference>
<dbReference type="Pfam" id="PF02410">
    <property type="entry name" value="RsfS"/>
    <property type="match status" value="1"/>
</dbReference>
<dbReference type="AlphaFoldDB" id="A0A937X206"/>
<comment type="caution">
    <text evidence="3">The sequence shown here is derived from an EMBL/GenBank/DDBJ whole genome shotgun (WGS) entry which is preliminary data.</text>
</comment>
<dbReference type="InterPro" id="IPR043519">
    <property type="entry name" value="NT_sf"/>
</dbReference>
<keyword evidence="2" id="KW-0810">Translation regulation</keyword>
<dbReference type="EMBL" id="VGJX01000056">
    <property type="protein sequence ID" value="MBM3273823.1"/>
    <property type="molecule type" value="Genomic_DNA"/>
</dbReference>
<dbReference type="GO" id="GO:0005737">
    <property type="term" value="C:cytoplasm"/>
    <property type="evidence" value="ECO:0007669"/>
    <property type="project" value="UniProtKB-SubCell"/>
</dbReference>
<evidence type="ECO:0000313" key="4">
    <source>
        <dbReference type="Proteomes" id="UP000703893"/>
    </source>
</evidence>
<dbReference type="Gene3D" id="3.30.460.10">
    <property type="entry name" value="Beta Polymerase, domain 2"/>
    <property type="match status" value="1"/>
</dbReference>
<evidence type="ECO:0000313" key="3">
    <source>
        <dbReference type="EMBL" id="MBM3273823.1"/>
    </source>
</evidence>
<comment type="subunit">
    <text evidence="2">Interacts with ribosomal protein uL14 (rplN).</text>
</comment>
<dbReference type="HAMAP" id="MF_01477">
    <property type="entry name" value="Iojap_RsfS"/>
    <property type="match status" value="1"/>
</dbReference>
<sequence>MVFITKLPYGKLNTVSDITKGEASSLEYSRSLSNLAAQLADEKKAKAIVLLDLEEVSTMADYFVLCNGSTPIQVRAIAEHIEDKLAEAGYKLYHVEGMSQGRWVLLDFGVVIIHVMLDREREFYGLERLWAGGRMLPYQAAASA</sequence>
<evidence type="ECO:0000256" key="2">
    <source>
        <dbReference type="HAMAP-Rule" id="MF_01477"/>
    </source>
</evidence>
<gene>
    <name evidence="2 3" type="primary">rsfS</name>
    <name evidence="3" type="ORF">FJZ00_01625</name>
</gene>
<dbReference type="GO" id="GO:0090071">
    <property type="term" value="P:negative regulation of ribosome biogenesis"/>
    <property type="evidence" value="ECO:0007669"/>
    <property type="project" value="UniProtKB-UniRule"/>
</dbReference>
<dbReference type="GO" id="GO:0042256">
    <property type="term" value="P:cytosolic ribosome assembly"/>
    <property type="evidence" value="ECO:0007669"/>
    <property type="project" value="UniProtKB-UniRule"/>
</dbReference>
<dbReference type="Proteomes" id="UP000703893">
    <property type="component" value="Unassembled WGS sequence"/>
</dbReference>
<dbReference type="PANTHER" id="PTHR21043">
    <property type="entry name" value="IOJAP SUPERFAMILY ORTHOLOG"/>
    <property type="match status" value="1"/>
</dbReference>
<dbReference type="NCBIfam" id="TIGR00090">
    <property type="entry name" value="rsfS_iojap_ybeB"/>
    <property type="match status" value="1"/>
</dbReference>
<protein>
    <recommendedName>
        <fullName evidence="2">Ribosomal silencing factor RsfS</fullName>
    </recommendedName>
</protein>
<dbReference type="PANTHER" id="PTHR21043:SF0">
    <property type="entry name" value="MITOCHONDRIAL ASSEMBLY OF RIBOSOMAL LARGE SUBUNIT PROTEIN 1"/>
    <property type="match status" value="1"/>
</dbReference>
<comment type="function">
    <text evidence="2">Functions as a ribosomal silencing factor. Interacts with ribosomal protein uL14 (rplN), blocking formation of intersubunit bridge B8. Prevents association of the 30S and 50S ribosomal subunits and the formation of functional ribosomes, thus repressing translation.</text>
</comment>
<accession>A0A937X206</accession>
<organism evidence="3 4">
    <name type="scientific">Candidatus Tanganyikabacteria bacterium</name>
    <dbReference type="NCBI Taxonomy" id="2961651"/>
    <lineage>
        <taxon>Bacteria</taxon>
        <taxon>Bacillati</taxon>
        <taxon>Candidatus Sericytochromatia</taxon>
        <taxon>Candidatus Tanganyikabacteria</taxon>
    </lineage>
</organism>
<name>A0A937X206_9BACT</name>
<keyword evidence="2" id="KW-0963">Cytoplasm</keyword>
<comment type="subcellular location">
    <subcellularLocation>
        <location evidence="2">Cytoplasm</location>
    </subcellularLocation>
</comment>
<dbReference type="GO" id="GO:0017148">
    <property type="term" value="P:negative regulation of translation"/>
    <property type="evidence" value="ECO:0007669"/>
    <property type="project" value="UniProtKB-UniRule"/>
</dbReference>
<keyword evidence="2" id="KW-0678">Repressor</keyword>